<comment type="caution">
    <text evidence="1">The sequence shown here is derived from an EMBL/GenBank/DDBJ whole genome shotgun (WGS) entry which is preliminary data.</text>
</comment>
<protein>
    <submittedName>
        <fullName evidence="1">Uncharacterized protein</fullName>
    </submittedName>
</protein>
<keyword evidence="2" id="KW-1185">Reference proteome</keyword>
<evidence type="ECO:0000313" key="1">
    <source>
        <dbReference type="EMBL" id="MQM00362.1"/>
    </source>
</evidence>
<accession>A0A843VT04</accession>
<organism evidence="1 2">
    <name type="scientific">Colocasia esculenta</name>
    <name type="common">Wild taro</name>
    <name type="synonym">Arum esculentum</name>
    <dbReference type="NCBI Taxonomy" id="4460"/>
    <lineage>
        <taxon>Eukaryota</taxon>
        <taxon>Viridiplantae</taxon>
        <taxon>Streptophyta</taxon>
        <taxon>Embryophyta</taxon>
        <taxon>Tracheophyta</taxon>
        <taxon>Spermatophyta</taxon>
        <taxon>Magnoliopsida</taxon>
        <taxon>Liliopsida</taxon>
        <taxon>Araceae</taxon>
        <taxon>Aroideae</taxon>
        <taxon>Colocasieae</taxon>
        <taxon>Colocasia</taxon>
    </lineage>
</organism>
<feature type="non-terminal residue" evidence="1">
    <location>
        <position position="117"/>
    </location>
</feature>
<sequence>RHKHPAGGGGIPPLRRHAIFGPKYAQASSLEQTPANHFSWPGCGPCVSLYRPHESGKAFDTRWCCVSAAGPFCARPHRDAAGCYKTPESSDVMKPTYVEAHIQVLRCHETTHVEAPV</sequence>
<dbReference type="AlphaFoldDB" id="A0A843VT04"/>
<dbReference type="Proteomes" id="UP000652761">
    <property type="component" value="Unassembled WGS sequence"/>
</dbReference>
<dbReference type="EMBL" id="NMUH01002502">
    <property type="protein sequence ID" value="MQM00362.1"/>
    <property type="molecule type" value="Genomic_DNA"/>
</dbReference>
<evidence type="ECO:0000313" key="2">
    <source>
        <dbReference type="Proteomes" id="UP000652761"/>
    </source>
</evidence>
<reference evidence="1" key="1">
    <citation type="submission" date="2017-07" db="EMBL/GenBank/DDBJ databases">
        <title>Taro Niue Genome Assembly and Annotation.</title>
        <authorList>
            <person name="Atibalentja N."/>
            <person name="Keating K."/>
            <person name="Fields C.J."/>
        </authorList>
    </citation>
    <scope>NUCLEOTIDE SEQUENCE</scope>
    <source>
        <strain evidence="1">Niue_2</strain>
        <tissue evidence="1">Leaf</tissue>
    </source>
</reference>
<proteinExistence type="predicted"/>
<gene>
    <name evidence="1" type="ORF">Taro_033095</name>
</gene>
<name>A0A843VT04_COLES</name>